<dbReference type="SUPFAM" id="SSF55073">
    <property type="entry name" value="Nucleotide cyclase"/>
    <property type="match status" value="1"/>
</dbReference>
<feature type="domain" description="PAS" evidence="2">
    <location>
        <begin position="424"/>
        <end position="462"/>
    </location>
</feature>
<feature type="transmembrane region" description="Helical" evidence="1">
    <location>
        <begin position="12"/>
        <end position="35"/>
    </location>
</feature>
<dbReference type="EMBL" id="JBHSOG010000010">
    <property type="protein sequence ID" value="MFC5768359.1"/>
    <property type="molecule type" value="Genomic_DNA"/>
</dbReference>
<dbReference type="InterPro" id="IPR035965">
    <property type="entry name" value="PAS-like_dom_sf"/>
</dbReference>
<dbReference type="Proteomes" id="UP001595974">
    <property type="component" value="Unassembled WGS sequence"/>
</dbReference>
<dbReference type="Gene3D" id="3.30.70.270">
    <property type="match status" value="1"/>
</dbReference>
<dbReference type="InterPro" id="IPR000700">
    <property type="entry name" value="PAS-assoc_C"/>
</dbReference>
<dbReference type="Pfam" id="PF00989">
    <property type="entry name" value="PAS"/>
    <property type="match status" value="1"/>
</dbReference>
<dbReference type="SMART" id="SM00086">
    <property type="entry name" value="PAC"/>
    <property type="match status" value="3"/>
</dbReference>
<feature type="domain" description="GGDEF" evidence="5">
    <location>
        <begin position="689"/>
        <end position="822"/>
    </location>
</feature>
<proteinExistence type="predicted"/>
<dbReference type="InterPro" id="IPR052155">
    <property type="entry name" value="Biofilm_reg_signaling"/>
</dbReference>
<reference evidence="7" key="1">
    <citation type="journal article" date="2019" name="Int. J. Syst. Evol. Microbiol.">
        <title>The Global Catalogue of Microorganisms (GCM) 10K type strain sequencing project: providing services to taxonomists for standard genome sequencing and annotation.</title>
        <authorList>
            <consortium name="The Broad Institute Genomics Platform"/>
            <consortium name="The Broad Institute Genome Sequencing Center for Infectious Disease"/>
            <person name="Wu L."/>
            <person name="Ma J."/>
        </authorList>
    </citation>
    <scope>NUCLEOTIDE SEQUENCE [LARGE SCALE GENOMIC DNA]</scope>
    <source>
        <strain evidence="7">SHR3</strain>
    </source>
</reference>
<feature type="domain" description="PAC" evidence="3">
    <location>
        <begin position="607"/>
        <end position="657"/>
    </location>
</feature>
<evidence type="ECO:0000313" key="7">
    <source>
        <dbReference type="Proteomes" id="UP001595974"/>
    </source>
</evidence>
<dbReference type="SUPFAM" id="SSF55785">
    <property type="entry name" value="PYP-like sensor domain (PAS domain)"/>
    <property type="match status" value="2"/>
</dbReference>
<dbReference type="Gene3D" id="3.30.450.20">
    <property type="entry name" value="PAS domain"/>
    <property type="match status" value="3"/>
</dbReference>
<name>A0ABW1AMR0_9RHOO</name>
<keyword evidence="1" id="KW-1133">Transmembrane helix</keyword>
<feature type="domain" description="PAS" evidence="2">
    <location>
        <begin position="535"/>
        <end position="605"/>
    </location>
</feature>
<dbReference type="CDD" id="cd01949">
    <property type="entry name" value="GGDEF"/>
    <property type="match status" value="1"/>
</dbReference>
<dbReference type="PANTHER" id="PTHR44757:SF2">
    <property type="entry name" value="BIOFILM ARCHITECTURE MAINTENANCE PROTEIN MBAA"/>
    <property type="match status" value="1"/>
</dbReference>
<dbReference type="Pfam" id="PF08448">
    <property type="entry name" value="PAS_4"/>
    <property type="match status" value="1"/>
</dbReference>
<dbReference type="CDD" id="cd00130">
    <property type="entry name" value="PAS"/>
    <property type="match status" value="2"/>
</dbReference>
<feature type="domain" description="EAL" evidence="4">
    <location>
        <begin position="831"/>
        <end position="1085"/>
    </location>
</feature>
<dbReference type="InterPro" id="IPR000160">
    <property type="entry name" value="GGDEF_dom"/>
</dbReference>
<dbReference type="Gene3D" id="3.20.20.450">
    <property type="entry name" value="EAL domain"/>
    <property type="match status" value="1"/>
</dbReference>
<keyword evidence="1" id="KW-0472">Membrane</keyword>
<dbReference type="InterPro" id="IPR013656">
    <property type="entry name" value="PAS_4"/>
</dbReference>
<dbReference type="PANTHER" id="PTHR44757">
    <property type="entry name" value="DIGUANYLATE CYCLASE DGCP"/>
    <property type="match status" value="1"/>
</dbReference>
<dbReference type="CDD" id="cd01948">
    <property type="entry name" value="EAL"/>
    <property type="match status" value="1"/>
</dbReference>
<evidence type="ECO:0000259" key="5">
    <source>
        <dbReference type="PROSITE" id="PS50887"/>
    </source>
</evidence>
<evidence type="ECO:0000313" key="6">
    <source>
        <dbReference type="EMBL" id="MFC5768359.1"/>
    </source>
</evidence>
<gene>
    <name evidence="6" type="ORF">ACFPTN_03145</name>
</gene>
<dbReference type="InterPro" id="IPR000014">
    <property type="entry name" value="PAS"/>
</dbReference>
<dbReference type="SMART" id="SM00267">
    <property type="entry name" value="GGDEF"/>
    <property type="match status" value="1"/>
</dbReference>
<evidence type="ECO:0000259" key="2">
    <source>
        <dbReference type="PROSITE" id="PS50112"/>
    </source>
</evidence>
<evidence type="ECO:0000259" key="3">
    <source>
        <dbReference type="PROSITE" id="PS50113"/>
    </source>
</evidence>
<dbReference type="SMART" id="SM00091">
    <property type="entry name" value="PAS"/>
    <property type="match status" value="2"/>
</dbReference>
<protein>
    <submittedName>
        <fullName evidence="6">EAL domain-containing protein</fullName>
    </submittedName>
</protein>
<dbReference type="RefSeq" id="WP_096448563.1">
    <property type="nucleotide sequence ID" value="NZ_JBHSOG010000010.1"/>
</dbReference>
<dbReference type="PROSITE" id="PS50887">
    <property type="entry name" value="GGDEF"/>
    <property type="match status" value="1"/>
</dbReference>
<sequence length="1097" mass="121130">MRSCGSPASFTRALVSNVAGLVIALGLALLVAMIWQSAASTEEAARQEIGETLNRAVGRLQILVHAAEMTAESAERVARTTDVKGPTLRPTLENLLAAFEQRPELSYLGIVLPETGEYGNLERTAAGKTLLWLFPGNRADDPIVRSFLLTDEGFVQREAYPTDGYDPRSRPFYQAALQGPPGGTWMPAYQWILHSSDGTPLWGFSYVKALRDDAGRLMSVLDADFDVPALNGFLQSLAAEYRVRLHIVELGASPHLIGAPGVDREPLPLPADLAPLAGLSGDTFVDRMELEGERRWVAARRMDLKGGLSWLVIASRTATFIEAPLRRQLLQVLGMGLAIALGLVLASVRIARRFGRPLAELEQRLAAIGQHEPGTPAASPASTTDGFRETQLLGEALDRMEVAISQQALAKEQQVASLALKGAIFDFSSAAIFSLDRQLNVIEWNAAAERLFGKERDEVLGRAVGDVVATPDGSADWAAIQGTAGTGSFRFLGAHGPFDADLRLVTFIQEGREVRTLILNDVSERKQIERQLRQERDYADAVLNSLPGVFYHYDENVHLTRWNRNLERISGYTAEELAGADPMLFFADEEKALVADRIGEVFEKGESSVEADYVLKDGRRIPYLFTGVRFEYDGRRGFVGVGYDITERKQAEKRIRHLAMHDDLTDLPNRNLIQDRIAQAIAHSHRTGRLLALLYLDLDRFKVVNDGYGHLFGDAVLKATGHRLVESVRDSDTVARLGGDEFLILLADLNHPADADVVARKIVESLDSPIVVQGRKIHLSGSIGVSVFPFDGEAADTLIDNADMAMYRAKELGRNTYQFFTREMSQEIQRRVDLEIKLRGAASAGQLQLAYQPKVSLKDGCISGCEALLRWHHPELGVVSPGQFIPIAEDSGLIVPIGDWVLRTACMQARAWMDAGLPPLCVAVNISVRQFLQQDVVAWVARTLQETGLPPAWLELELTESLIAEDIEQVTATTNQLKSMGVKLSIDDFGTGYSSLSYLKRFRVDTLKIDQSFVRNMLSDIEDETIVLAVISLAHNLKFRVIAEGVETEQHCRFLQLNGCDEIQGYYFSKPVTAAELEAMLRDGRQLPLRLDSAERR</sequence>
<keyword evidence="1" id="KW-0812">Transmembrane</keyword>
<dbReference type="Pfam" id="PF00563">
    <property type="entry name" value="EAL"/>
    <property type="match status" value="1"/>
</dbReference>
<dbReference type="SMART" id="SM00052">
    <property type="entry name" value="EAL"/>
    <property type="match status" value="1"/>
</dbReference>
<dbReference type="NCBIfam" id="TIGR00229">
    <property type="entry name" value="sensory_box"/>
    <property type="match status" value="2"/>
</dbReference>
<dbReference type="InterPro" id="IPR035919">
    <property type="entry name" value="EAL_sf"/>
</dbReference>
<evidence type="ECO:0000256" key="1">
    <source>
        <dbReference type="SAM" id="Phobius"/>
    </source>
</evidence>
<dbReference type="PROSITE" id="PS50883">
    <property type="entry name" value="EAL"/>
    <property type="match status" value="1"/>
</dbReference>
<organism evidence="6 7">
    <name type="scientific">Thauera sinica</name>
    <dbReference type="NCBI Taxonomy" id="2665146"/>
    <lineage>
        <taxon>Bacteria</taxon>
        <taxon>Pseudomonadati</taxon>
        <taxon>Pseudomonadota</taxon>
        <taxon>Betaproteobacteria</taxon>
        <taxon>Rhodocyclales</taxon>
        <taxon>Zoogloeaceae</taxon>
        <taxon>Thauera</taxon>
    </lineage>
</organism>
<dbReference type="PROSITE" id="PS50113">
    <property type="entry name" value="PAC"/>
    <property type="match status" value="1"/>
</dbReference>
<dbReference type="NCBIfam" id="TIGR00254">
    <property type="entry name" value="GGDEF"/>
    <property type="match status" value="1"/>
</dbReference>
<dbReference type="InterPro" id="IPR013767">
    <property type="entry name" value="PAS_fold"/>
</dbReference>
<dbReference type="InterPro" id="IPR001610">
    <property type="entry name" value="PAC"/>
</dbReference>
<dbReference type="PROSITE" id="PS50112">
    <property type="entry name" value="PAS"/>
    <property type="match status" value="2"/>
</dbReference>
<evidence type="ECO:0000259" key="4">
    <source>
        <dbReference type="PROSITE" id="PS50883"/>
    </source>
</evidence>
<dbReference type="InterPro" id="IPR001633">
    <property type="entry name" value="EAL_dom"/>
</dbReference>
<keyword evidence="7" id="KW-1185">Reference proteome</keyword>
<dbReference type="InterPro" id="IPR029787">
    <property type="entry name" value="Nucleotide_cyclase"/>
</dbReference>
<dbReference type="SUPFAM" id="SSF141868">
    <property type="entry name" value="EAL domain-like"/>
    <property type="match status" value="1"/>
</dbReference>
<accession>A0ABW1AMR0</accession>
<dbReference type="Pfam" id="PF00990">
    <property type="entry name" value="GGDEF"/>
    <property type="match status" value="1"/>
</dbReference>
<dbReference type="InterPro" id="IPR043128">
    <property type="entry name" value="Rev_trsase/Diguanyl_cyclase"/>
</dbReference>
<comment type="caution">
    <text evidence="6">The sequence shown here is derived from an EMBL/GenBank/DDBJ whole genome shotgun (WGS) entry which is preliminary data.</text>
</comment>